<dbReference type="Pfam" id="PF04717">
    <property type="entry name" value="Phage_base_V"/>
    <property type="match status" value="1"/>
</dbReference>
<dbReference type="Gene3D" id="2.30.110.50">
    <property type="match status" value="1"/>
</dbReference>
<dbReference type="InterPro" id="IPR054030">
    <property type="entry name" value="Gp5_Vgr_C"/>
</dbReference>
<dbReference type="InterPro" id="IPR006533">
    <property type="entry name" value="T6SS_Vgr_RhsGE"/>
</dbReference>
<proteinExistence type="inferred from homology"/>
<comment type="similarity">
    <text evidence="2">Belongs to the VgrG protein family.</text>
</comment>
<dbReference type="SUPFAM" id="SSF69279">
    <property type="entry name" value="Phage tail proteins"/>
    <property type="match status" value="2"/>
</dbReference>
<dbReference type="NCBIfam" id="TIGR03361">
    <property type="entry name" value="VI_Rhs_Vgr"/>
    <property type="match status" value="1"/>
</dbReference>
<feature type="domain" description="Gp5/Type VI secretion system Vgr protein OB-fold" evidence="4">
    <location>
        <begin position="403"/>
        <end position="470"/>
    </location>
</feature>
<dbReference type="Pfam" id="PF05954">
    <property type="entry name" value="Phage_GPD"/>
    <property type="match status" value="1"/>
</dbReference>
<dbReference type="PANTHER" id="PTHR32305">
    <property type="match status" value="1"/>
</dbReference>
<protein>
    <submittedName>
        <fullName evidence="6">Type VI secretion system tip protein VgrG</fullName>
    </submittedName>
</protein>
<evidence type="ECO:0000259" key="5">
    <source>
        <dbReference type="Pfam" id="PF22178"/>
    </source>
</evidence>
<dbReference type="NCBIfam" id="TIGR01646">
    <property type="entry name" value="vgr_GE"/>
    <property type="match status" value="1"/>
</dbReference>
<dbReference type="Gene3D" id="3.55.50.10">
    <property type="entry name" value="Baseplate protein-like domains"/>
    <property type="match status" value="1"/>
</dbReference>
<evidence type="ECO:0000313" key="6">
    <source>
        <dbReference type="EMBL" id="NYS25638.1"/>
    </source>
</evidence>
<dbReference type="Gene3D" id="2.40.50.230">
    <property type="entry name" value="Gp5 N-terminal domain"/>
    <property type="match status" value="1"/>
</dbReference>
<evidence type="ECO:0000256" key="3">
    <source>
        <dbReference type="ARBA" id="ARBA00022525"/>
    </source>
</evidence>
<sequence length="703" mass="77665">MRPSADFDKIGSAIVGRFGRSTVHFRAARITEELSTIPEIRAEFLTTDREFNTEILLGTRMRLLMKTDFGVRKFQGICISVEYLGSSEGFALYAVEIRPWLWFLTRSSDTRIFQGKSTIEIIQDVCNDLGFSDHRTRLSGSYGAREYCVQYNETDFDFVSRLMEGEGITYYFDYSGESEEMILADGIGAHDMLPGGGALPFRAFDRNSRIESPHVFEWSRKGRIVSGKISLVDYDMKKPNTDLKVSSSIKKGIHSHGTYERYEVNSSYSQIQAGEKAARIRMEREAHQAERFLCAANAAWLGAGFIFTLINAPSIKENGKYLVLSATHHLRSTGGPGADIEMLSPAVSAPLSHPNESGHYVCTMEVARSTEPFRPARKTASPLITGVLTAVVTGPSGEEIYTDEYGRIKVQFHWDREGQNDENTTCWVRTVVPWSGRGWGMFAIPRIGQEVVVEFERGNPNRPLVTGMVYNAATKPPHDFPANATMSGLRTNSSKGGGGFHELVFEDLKDEEYVRMISEKDYFLNIKNNAEVTIGMDKQDPGDLTQTIHRHKTETLKTGDYTFSIEDGNRKVRIAKNHAESIGGKSDTKITGDTTQTITQGDFTATVEMGNHATDVDMGNISTKAGMGNISINADLGKIDMEAMQSITLKVGGNSIKIDQVGVTIKGMMVKIEGTAMLSAKAPMSDIKGDAILILKGGLTVIN</sequence>
<dbReference type="PANTHER" id="PTHR32305:SF15">
    <property type="entry name" value="PROTEIN RHSA-RELATED"/>
    <property type="match status" value="1"/>
</dbReference>
<gene>
    <name evidence="6" type="primary">tssI</name>
    <name evidence="6" type="ORF">HUK65_11605</name>
</gene>
<dbReference type="Pfam" id="PF22178">
    <property type="entry name" value="Gp5_trimer_C"/>
    <property type="match status" value="1"/>
</dbReference>
<reference evidence="6 7" key="1">
    <citation type="journal article" date="2000" name="Arch. Microbiol.">
        <title>Rhodobaca bogoriensis gen. nov. and sp. nov., an alkaliphilic purple nonsulfur bacterium from African Rift Valley soda lakes.</title>
        <authorList>
            <person name="Milford A.D."/>
            <person name="Achenbach L.A."/>
            <person name="Jung D.O."/>
            <person name="Madigan M.T."/>
        </authorList>
    </citation>
    <scope>NUCLEOTIDE SEQUENCE [LARGE SCALE GENOMIC DNA]</scope>
    <source>
        <strain evidence="6 7">2376</strain>
    </source>
</reference>
<evidence type="ECO:0000259" key="4">
    <source>
        <dbReference type="Pfam" id="PF04717"/>
    </source>
</evidence>
<evidence type="ECO:0000256" key="2">
    <source>
        <dbReference type="ARBA" id="ARBA00005558"/>
    </source>
</evidence>
<dbReference type="InterPro" id="IPR050708">
    <property type="entry name" value="T6SS_VgrG/RHS"/>
</dbReference>
<dbReference type="GO" id="GO:0005576">
    <property type="term" value="C:extracellular region"/>
    <property type="evidence" value="ECO:0007669"/>
    <property type="project" value="UniProtKB-SubCell"/>
</dbReference>
<evidence type="ECO:0000256" key="1">
    <source>
        <dbReference type="ARBA" id="ARBA00004613"/>
    </source>
</evidence>
<evidence type="ECO:0000313" key="7">
    <source>
        <dbReference type="Proteomes" id="UP000529417"/>
    </source>
</evidence>
<dbReference type="SUPFAM" id="SSF69255">
    <property type="entry name" value="gp5 N-terminal domain-like"/>
    <property type="match status" value="1"/>
</dbReference>
<dbReference type="InterPro" id="IPR017847">
    <property type="entry name" value="T6SS_RhsGE_Vgr_subset"/>
</dbReference>
<name>A0A7Z0I0G9_9RHOB</name>
<dbReference type="AlphaFoldDB" id="A0A7Z0I0G9"/>
<feature type="domain" description="Gp5/Type VI secretion system Vgr C-terminal trimerisation" evidence="5">
    <location>
        <begin position="487"/>
        <end position="598"/>
    </location>
</feature>
<organism evidence="6 7">
    <name type="scientific">Rhabdonatronobacter sediminivivens</name>
    <dbReference type="NCBI Taxonomy" id="2743469"/>
    <lineage>
        <taxon>Bacteria</taxon>
        <taxon>Pseudomonadati</taxon>
        <taxon>Pseudomonadota</taxon>
        <taxon>Alphaproteobacteria</taxon>
        <taxon>Rhodobacterales</taxon>
        <taxon>Paracoccaceae</taxon>
        <taxon>Rhabdonatronobacter</taxon>
    </lineage>
</organism>
<comment type="caution">
    <text evidence="6">The sequence shown here is derived from an EMBL/GenBank/DDBJ whole genome shotgun (WGS) entry which is preliminary data.</text>
</comment>
<dbReference type="InterPro" id="IPR006531">
    <property type="entry name" value="Gp5/Vgr_OB"/>
</dbReference>
<keyword evidence="3" id="KW-0964">Secreted</keyword>
<accession>A0A7Z0I0G9</accession>
<comment type="subcellular location">
    <subcellularLocation>
        <location evidence="1">Secreted</location>
    </subcellularLocation>
</comment>
<keyword evidence="7" id="KW-1185">Reference proteome</keyword>
<dbReference type="RefSeq" id="WP_179906438.1">
    <property type="nucleotide sequence ID" value="NZ_JACBXS010000022.1"/>
</dbReference>
<dbReference type="EMBL" id="JACBXS010000022">
    <property type="protein sequence ID" value="NYS25638.1"/>
    <property type="molecule type" value="Genomic_DNA"/>
</dbReference>
<dbReference type="InterPro" id="IPR037026">
    <property type="entry name" value="Vgr_OB-fold_dom_sf"/>
</dbReference>
<dbReference type="Gene3D" id="4.10.220.110">
    <property type="match status" value="1"/>
</dbReference>
<dbReference type="Proteomes" id="UP000529417">
    <property type="component" value="Unassembled WGS sequence"/>
</dbReference>
<dbReference type="SUPFAM" id="SSF69349">
    <property type="entry name" value="Phage fibre proteins"/>
    <property type="match status" value="1"/>
</dbReference>